<dbReference type="Gene3D" id="1.20.5.110">
    <property type="match status" value="1"/>
</dbReference>
<dbReference type="RefSeq" id="XP_014657686.1">
    <property type="nucleotide sequence ID" value="XM_014802200.1"/>
</dbReference>
<organism evidence="6">
    <name type="scientific">Pseudozyma antarctica</name>
    <name type="common">Yeast</name>
    <name type="synonym">Candida antarctica</name>
    <dbReference type="NCBI Taxonomy" id="84753"/>
    <lineage>
        <taxon>Eukaryota</taxon>
        <taxon>Fungi</taxon>
        <taxon>Dikarya</taxon>
        <taxon>Basidiomycota</taxon>
        <taxon>Ustilaginomycotina</taxon>
        <taxon>Ustilaginomycetes</taxon>
        <taxon>Ustilaginales</taxon>
        <taxon>Ustilaginaceae</taxon>
        <taxon>Moesziomyces</taxon>
    </lineage>
</organism>
<dbReference type="InterPro" id="IPR010989">
    <property type="entry name" value="SNARE"/>
</dbReference>
<proteinExistence type="inferred from homology"/>
<dbReference type="AlphaFoldDB" id="A0A081CBK0"/>
<dbReference type="Pfam" id="PF14523">
    <property type="entry name" value="Syntaxin_2"/>
    <property type="match status" value="1"/>
</dbReference>
<dbReference type="EMBL" id="DF830071">
    <property type="protein sequence ID" value="GAK64046.1"/>
    <property type="molecule type" value="Genomic_DNA"/>
</dbReference>
<sequence>MRHPTGARLSTSQHPPSPDTAIHTCRARIHHLRITIHLSASLHTYTDQIFEFEYIVRTTVSAKTSHETTASAPELVAERGSSSSRGGGAGGSGGSRKTPLPLYRDEVSNTVPPEFEKLTSKIGIQIFKINSNVTAIQKLITLSSSPSTSSAPSKAAGQDWSKRINDLIETTRELVKDVTTDIKQLSAFPLGSASGAAKLTQAKLQRDFQSAAMQFQRVQKDAVAKTRAKLEQDKQKERQMLRSRNSQLLIDTEESDRGAASSQQQPGADAGGVQAESLDLLPEGPSQADLEYQESLITSREAEIREIESGVQELNEIFRDLGNIVQEQGGMIDNIEFNINSIAENTAGADRELVVAHEYQRRAGRRCICLLLVVGFVVAIVLLAILN</sequence>
<evidence type="ECO:0000256" key="2">
    <source>
        <dbReference type="RuleBase" id="RU003858"/>
    </source>
</evidence>
<feature type="domain" description="T-SNARE coiled-coil homology" evidence="5">
    <location>
        <begin position="294"/>
        <end position="356"/>
    </location>
</feature>
<evidence type="ECO:0000256" key="1">
    <source>
        <dbReference type="ARBA" id="ARBA00009063"/>
    </source>
</evidence>
<accession>A0A081CBK0</accession>
<dbReference type="GO" id="GO:0012505">
    <property type="term" value="C:endomembrane system"/>
    <property type="evidence" value="ECO:0007669"/>
    <property type="project" value="TreeGrafter"/>
</dbReference>
<dbReference type="GO" id="GO:0005484">
    <property type="term" value="F:SNAP receptor activity"/>
    <property type="evidence" value="ECO:0007669"/>
    <property type="project" value="InterPro"/>
</dbReference>
<dbReference type="CDD" id="cd15840">
    <property type="entry name" value="SNARE_Qa"/>
    <property type="match status" value="1"/>
</dbReference>
<comment type="similarity">
    <text evidence="1 2">Belongs to the syntaxin family.</text>
</comment>
<keyword evidence="7" id="KW-1185">Reference proteome</keyword>
<dbReference type="HOGENOM" id="CLU_059257_2_0_1"/>
<keyword evidence="4" id="KW-0472">Membrane</keyword>
<dbReference type="GO" id="GO:0048278">
    <property type="term" value="P:vesicle docking"/>
    <property type="evidence" value="ECO:0007669"/>
    <property type="project" value="TreeGrafter"/>
</dbReference>
<evidence type="ECO:0000256" key="3">
    <source>
        <dbReference type="SAM" id="MobiDB-lite"/>
    </source>
</evidence>
<dbReference type="GO" id="GO:0006886">
    <property type="term" value="P:intracellular protein transport"/>
    <property type="evidence" value="ECO:0007669"/>
    <property type="project" value="InterPro"/>
</dbReference>
<feature type="region of interest" description="Disordered" evidence="3">
    <location>
        <begin position="226"/>
        <end position="273"/>
    </location>
</feature>
<keyword evidence="4" id="KW-1133">Transmembrane helix</keyword>
<evidence type="ECO:0000256" key="4">
    <source>
        <dbReference type="SAM" id="Phobius"/>
    </source>
</evidence>
<dbReference type="GO" id="GO:0000149">
    <property type="term" value="F:SNARE binding"/>
    <property type="evidence" value="ECO:0007669"/>
    <property type="project" value="TreeGrafter"/>
</dbReference>
<feature type="compositionally biased region" description="Basic and acidic residues" evidence="3">
    <location>
        <begin position="226"/>
        <end position="240"/>
    </location>
</feature>
<dbReference type="PROSITE" id="PS00914">
    <property type="entry name" value="SYNTAXIN"/>
    <property type="match status" value="1"/>
</dbReference>
<dbReference type="Proteomes" id="UP000053758">
    <property type="component" value="Unassembled WGS sequence"/>
</dbReference>
<dbReference type="SMART" id="SM00503">
    <property type="entry name" value="SynN"/>
    <property type="match status" value="1"/>
</dbReference>
<evidence type="ECO:0000313" key="7">
    <source>
        <dbReference type="Proteomes" id="UP000053758"/>
    </source>
</evidence>
<dbReference type="GO" id="GO:0006896">
    <property type="term" value="P:Golgi to vacuole transport"/>
    <property type="evidence" value="ECO:0007669"/>
    <property type="project" value="TreeGrafter"/>
</dbReference>
<dbReference type="GO" id="GO:0006906">
    <property type="term" value="P:vesicle fusion"/>
    <property type="evidence" value="ECO:0007669"/>
    <property type="project" value="TreeGrafter"/>
</dbReference>
<feature type="region of interest" description="Disordered" evidence="3">
    <location>
        <begin position="1"/>
        <end position="21"/>
    </location>
</feature>
<name>A0A081CBK0_PSEA2</name>
<reference evidence="6" key="1">
    <citation type="submission" date="2014-07" db="EMBL/GenBank/DDBJ databases">
        <title>Draft genome sequence of the yeast Pseudozyma antarctica JCM 10317 known as a producer of lipase B which used in a wide range of industrial applications.</title>
        <authorList>
            <person name="Morita T."/>
            <person name="Saika A."/>
            <person name="Koike H."/>
        </authorList>
    </citation>
    <scope>NUCLEOTIDE SEQUENCE</scope>
    <source>
        <strain evidence="6">JCM 10317</strain>
    </source>
</reference>
<gene>
    <name evidence="6" type="ORF">PAN0_004d2255</name>
</gene>
<feature type="compositionally biased region" description="Gly residues" evidence="3">
    <location>
        <begin position="85"/>
        <end position="94"/>
    </location>
</feature>
<dbReference type="PANTHER" id="PTHR19957">
    <property type="entry name" value="SYNTAXIN"/>
    <property type="match status" value="1"/>
</dbReference>
<dbReference type="InterPro" id="IPR006011">
    <property type="entry name" value="Syntaxin_N"/>
</dbReference>
<dbReference type="Pfam" id="PF05739">
    <property type="entry name" value="SNARE"/>
    <property type="match status" value="1"/>
</dbReference>
<dbReference type="GO" id="GO:0031201">
    <property type="term" value="C:SNARE complex"/>
    <property type="evidence" value="ECO:0007669"/>
    <property type="project" value="TreeGrafter"/>
</dbReference>
<dbReference type="PANTHER" id="PTHR19957:SF38">
    <property type="entry name" value="LD27581P"/>
    <property type="match status" value="1"/>
</dbReference>
<dbReference type="PROSITE" id="PS50192">
    <property type="entry name" value="T_SNARE"/>
    <property type="match status" value="1"/>
</dbReference>
<dbReference type="InterPro" id="IPR045242">
    <property type="entry name" value="Syntaxin"/>
</dbReference>
<dbReference type="GeneID" id="26303201"/>
<dbReference type="InterPro" id="IPR000727">
    <property type="entry name" value="T_SNARE_dom"/>
</dbReference>
<evidence type="ECO:0000313" key="6">
    <source>
        <dbReference type="EMBL" id="GAK64046.1"/>
    </source>
</evidence>
<keyword evidence="4" id="KW-0812">Transmembrane</keyword>
<evidence type="ECO:0000259" key="5">
    <source>
        <dbReference type="PROSITE" id="PS50192"/>
    </source>
</evidence>
<dbReference type="InterPro" id="IPR006012">
    <property type="entry name" value="Syntaxin/epimorphin_CS"/>
</dbReference>
<dbReference type="SMART" id="SM00397">
    <property type="entry name" value="t_SNARE"/>
    <property type="match status" value="1"/>
</dbReference>
<dbReference type="Gene3D" id="1.20.58.70">
    <property type="match status" value="1"/>
</dbReference>
<feature type="transmembrane region" description="Helical" evidence="4">
    <location>
        <begin position="367"/>
        <end position="386"/>
    </location>
</feature>
<dbReference type="FunFam" id="1.20.5.110:FF:000059">
    <property type="entry name" value="Related to syntaxin 12"/>
    <property type="match status" value="1"/>
</dbReference>
<dbReference type="SUPFAM" id="SSF47661">
    <property type="entry name" value="t-snare proteins"/>
    <property type="match status" value="1"/>
</dbReference>
<protein>
    <submittedName>
        <fullName evidence="6">t-SNARE</fullName>
    </submittedName>
</protein>
<feature type="region of interest" description="Disordered" evidence="3">
    <location>
        <begin position="64"/>
        <end position="102"/>
    </location>
</feature>